<comment type="caution">
    <text evidence="2">The sequence shown here is derived from an EMBL/GenBank/DDBJ whole genome shotgun (WGS) entry which is preliminary data.</text>
</comment>
<evidence type="ECO:0000313" key="3">
    <source>
        <dbReference type="Proteomes" id="UP000429607"/>
    </source>
</evidence>
<evidence type="ECO:0000256" key="1">
    <source>
        <dbReference type="SAM" id="MobiDB-lite"/>
    </source>
</evidence>
<sequence>MYGQTIATFLSFLEKQARKSFIKRLASNRKRTFNKITKTSSAEVPPVPEWFISSDDVDFDSKEQLGCGSYGAVTRGTWGKASSRCSWTTTRPRRLSSRRWSSGGDSTTPCGGALLR</sequence>
<organism evidence="2 3">
    <name type="scientific">Phytophthora rubi</name>
    <dbReference type="NCBI Taxonomy" id="129364"/>
    <lineage>
        <taxon>Eukaryota</taxon>
        <taxon>Sar</taxon>
        <taxon>Stramenopiles</taxon>
        <taxon>Oomycota</taxon>
        <taxon>Peronosporomycetes</taxon>
        <taxon>Peronosporales</taxon>
        <taxon>Peronosporaceae</taxon>
        <taxon>Phytophthora</taxon>
    </lineage>
</organism>
<reference evidence="2 3" key="1">
    <citation type="submission" date="2018-09" db="EMBL/GenBank/DDBJ databases">
        <title>Genomic investigation of the strawberry pathogen Phytophthora fragariae indicates pathogenicity is determined by transcriptional variation in three key races.</title>
        <authorList>
            <person name="Adams T.M."/>
            <person name="Armitage A.D."/>
            <person name="Sobczyk M.K."/>
            <person name="Bates H.J."/>
            <person name="Dunwell J.M."/>
            <person name="Nellist C.F."/>
            <person name="Harrison R.J."/>
        </authorList>
    </citation>
    <scope>NUCLEOTIDE SEQUENCE [LARGE SCALE GENOMIC DNA]</scope>
    <source>
        <strain evidence="2 3">SCRP249</strain>
    </source>
</reference>
<dbReference type="AlphaFoldDB" id="A0A6A3HST0"/>
<evidence type="ECO:0008006" key="4">
    <source>
        <dbReference type="Google" id="ProtNLM"/>
    </source>
</evidence>
<feature type="region of interest" description="Disordered" evidence="1">
    <location>
        <begin position="89"/>
        <end position="116"/>
    </location>
</feature>
<gene>
    <name evidence="2" type="ORF">PR001_g26806</name>
</gene>
<evidence type="ECO:0000313" key="2">
    <source>
        <dbReference type="EMBL" id="KAE8971725.1"/>
    </source>
</evidence>
<dbReference type="Proteomes" id="UP000429607">
    <property type="component" value="Unassembled WGS sequence"/>
</dbReference>
<proteinExistence type="predicted"/>
<accession>A0A6A3HST0</accession>
<feature type="compositionally biased region" description="Low complexity" evidence="1">
    <location>
        <begin position="98"/>
        <end position="108"/>
    </location>
</feature>
<name>A0A6A3HST0_9STRA</name>
<protein>
    <recommendedName>
        <fullName evidence="4">Protein kinase domain-containing protein</fullName>
    </recommendedName>
</protein>
<dbReference type="EMBL" id="QXFV01004099">
    <property type="protein sequence ID" value="KAE8971725.1"/>
    <property type="molecule type" value="Genomic_DNA"/>
</dbReference>